<evidence type="ECO:0000313" key="2">
    <source>
        <dbReference type="Proteomes" id="UP000320333"/>
    </source>
</evidence>
<dbReference type="Proteomes" id="UP000320333">
    <property type="component" value="Unassembled WGS sequence"/>
</dbReference>
<reference evidence="1 2" key="1">
    <citation type="journal article" date="2019" name="Sci. Rep.">
        <title>Comparative genomics of chytrid fungi reveal insights into the obligate biotrophic and pathogenic lifestyle of Synchytrium endobioticum.</title>
        <authorList>
            <person name="van de Vossenberg B.T.L.H."/>
            <person name="Warris S."/>
            <person name="Nguyen H.D.T."/>
            <person name="van Gent-Pelzer M.P.E."/>
            <person name="Joly D.L."/>
            <person name="van de Geest H.C."/>
            <person name="Bonants P.J.M."/>
            <person name="Smith D.S."/>
            <person name="Levesque C.A."/>
            <person name="van der Lee T.A.J."/>
        </authorList>
    </citation>
    <scope>NUCLEOTIDE SEQUENCE [LARGE SCALE GENOMIC DNA]</scope>
    <source>
        <strain evidence="1 2">CBS 675.73</strain>
    </source>
</reference>
<protein>
    <submittedName>
        <fullName evidence="1">Uncharacterized protein</fullName>
    </submittedName>
</protein>
<sequence length="75" mass="8202">MTKVSQGATARISASDVSLVASSPSTGFTLPMYTVDRLIWESRIYVVLMGSITPTIYQAPTRDPIPTRYPATLRP</sequence>
<accession>A0A507FP82</accession>
<dbReference type="EMBL" id="QEAP01000009">
    <property type="protein sequence ID" value="TPX78082.1"/>
    <property type="molecule type" value="Genomic_DNA"/>
</dbReference>
<evidence type="ECO:0000313" key="1">
    <source>
        <dbReference type="EMBL" id="TPX78082.1"/>
    </source>
</evidence>
<comment type="caution">
    <text evidence="1">The sequence shown here is derived from an EMBL/GenBank/DDBJ whole genome shotgun (WGS) entry which is preliminary data.</text>
</comment>
<dbReference type="AlphaFoldDB" id="A0A507FP82"/>
<proteinExistence type="predicted"/>
<gene>
    <name evidence="1" type="ORF">CcCBS67573_g00648</name>
</gene>
<keyword evidence="2" id="KW-1185">Reference proteome</keyword>
<name>A0A507FP82_9FUNG</name>
<organism evidence="1 2">
    <name type="scientific">Chytriomyces confervae</name>
    <dbReference type="NCBI Taxonomy" id="246404"/>
    <lineage>
        <taxon>Eukaryota</taxon>
        <taxon>Fungi</taxon>
        <taxon>Fungi incertae sedis</taxon>
        <taxon>Chytridiomycota</taxon>
        <taxon>Chytridiomycota incertae sedis</taxon>
        <taxon>Chytridiomycetes</taxon>
        <taxon>Chytridiales</taxon>
        <taxon>Chytriomycetaceae</taxon>
        <taxon>Chytriomyces</taxon>
    </lineage>
</organism>